<feature type="compositionally biased region" description="Basic and acidic residues" evidence="6">
    <location>
        <begin position="199"/>
        <end position="213"/>
    </location>
</feature>
<organism evidence="9 10">
    <name type="scientific">Naumannella cuiyingiana</name>
    <dbReference type="NCBI Taxonomy" id="1347891"/>
    <lineage>
        <taxon>Bacteria</taxon>
        <taxon>Bacillati</taxon>
        <taxon>Actinomycetota</taxon>
        <taxon>Actinomycetes</taxon>
        <taxon>Propionibacteriales</taxon>
        <taxon>Propionibacteriaceae</taxon>
        <taxon>Naumannella</taxon>
    </lineage>
</organism>
<dbReference type="AlphaFoldDB" id="A0A7Z0ILW7"/>
<dbReference type="PANTHER" id="PTHR47053">
    <property type="entry name" value="MUREIN DD-ENDOPEPTIDASE MEPH-RELATED"/>
    <property type="match status" value="1"/>
</dbReference>
<gene>
    <name evidence="9" type="ORF">GGQ54_002610</name>
</gene>
<protein>
    <submittedName>
        <fullName evidence="9">Cell wall-associated NlpC family hydrolase</fullName>
    </submittedName>
</protein>
<dbReference type="EMBL" id="JACBZS010000001">
    <property type="protein sequence ID" value="NYI72050.1"/>
    <property type="molecule type" value="Genomic_DNA"/>
</dbReference>
<accession>A0A7Z0ILW7</accession>
<dbReference type="Proteomes" id="UP000527616">
    <property type="component" value="Unassembled WGS sequence"/>
</dbReference>
<dbReference type="PROSITE" id="PS51935">
    <property type="entry name" value="NLPC_P60"/>
    <property type="match status" value="1"/>
</dbReference>
<evidence type="ECO:0000256" key="5">
    <source>
        <dbReference type="SAM" id="Coils"/>
    </source>
</evidence>
<evidence type="ECO:0000256" key="7">
    <source>
        <dbReference type="SAM" id="SignalP"/>
    </source>
</evidence>
<feature type="compositionally biased region" description="Low complexity" evidence="6">
    <location>
        <begin position="214"/>
        <end position="253"/>
    </location>
</feature>
<dbReference type="Gene3D" id="6.10.250.3150">
    <property type="match status" value="1"/>
</dbReference>
<dbReference type="InterPro" id="IPR051202">
    <property type="entry name" value="Peptidase_C40"/>
</dbReference>
<keyword evidence="5" id="KW-0175">Coiled coil</keyword>
<comment type="caution">
    <text evidence="9">The sequence shown here is derived from an EMBL/GenBank/DDBJ whole genome shotgun (WGS) entry which is preliminary data.</text>
</comment>
<dbReference type="Gene3D" id="3.90.1720.10">
    <property type="entry name" value="endopeptidase domain like (from Nostoc punctiforme)"/>
    <property type="match status" value="1"/>
</dbReference>
<dbReference type="RefSeq" id="WP_179445796.1">
    <property type="nucleotide sequence ID" value="NZ_JACBZS010000001.1"/>
</dbReference>
<dbReference type="Pfam" id="PF00877">
    <property type="entry name" value="NLPC_P60"/>
    <property type="match status" value="1"/>
</dbReference>
<dbReference type="GO" id="GO:0008234">
    <property type="term" value="F:cysteine-type peptidase activity"/>
    <property type="evidence" value="ECO:0007669"/>
    <property type="project" value="UniProtKB-KW"/>
</dbReference>
<feature type="signal peptide" evidence="7">
    <location>
        <begin position="1"/>
        <end position="30"/>
    </location>
</feature>
<feature type="chain" id="PRO_5030520586" evidence="7">
    <location>
        <begin position="31"/>
        <end position="376"/>
    </location>
</feature>
<name>A0A7Z0ILW7_9ACTN</name>
<comment type="similarity">
    <text evidence="1">Belongs to the peptidase C40 family.</text>
</comment>
<keyword evidence="2" id="KW-0645">Protease</keyword>
<feature type="domain" description="NlpC/P60" evidence="8">
    <location>
        <begin position="261"/>
        <end position="376"/>
    </location>
</feature>
<evidence type="ECO:0000256" key="6">
    <source>
        <dbReference type="SAM" id="MobiDB-lite"/>
    </source>
</evidence>
<evidence type="ECO:0000313" key="10">
    <source>
        <dbReference type="Proteomes" id="UP000527616"/>
    </source>
</evidence>
<dbReference type="GO" id="GO:0006508">
    <property type="term" value="P:proteolysis"/>
    <property type="evidence" value="ECO:0007669"/>
    <property type="project" value="UniProtKB-KW"/>
</dbReference>
<dbReference type="InterPro" id="IPR038765">
    <property type="entry name" value="Papain-like_cys_pep_sf"/>
</dbReference>
<evidence type="ECO:0000313" key="9">
    <source>
        <dbReference type="EMBL" id="NYI72050.1"/>
    </source>
</evidence>
<proteinExistence type="inferred from homology"/>
<evidence type="ECO:0000256" key="3">
    <source>
        <dbReference type="ARBA" id="ARBA00022801"/>
    </source>
</evidence>
<keyword evidence="3 9" id="KW-0378">Hydrolase</keyword>
<dbReference type="SUPFAM" id="SSF54001">
    <property type="entry name" value="Cysteine proteinases"/>
    <property type="match status" value="1"/>
</dbReference>
<keyword evidence="10" id="KW-1185">Reference proteome</keyword>
<keyword evidence="4" id="KW-0788">Thiol protease</keyword>
<feature type="coiled-coil region" evidence="5">
    <location>
        <begin position="41"/>
        <end position="96"/>
    </location>
</feature>
<evidence type="ECO:0000256" key="4">
    <source>
        <dbReference type="ARBA" id="ARBA00022807"/>
    </source>
</evidence>
<sequence>MAARNRRKAGLRLLGTMALTAGLIAGTAVAAPLASADPDAVEAAKKRVEELQTEANAIDQDALEAQEKLDKAREALKNRESDEAGQQRKVEDLKAQLRALALAQYQDRALDPSTRVLFSSDGDTFINRFATVQHVTDSQNGLLQEFQAQEASLATMKRDSEADVKTIAEQERKVSDLQKQSKQKVADAEAVLNRLTEEERQRLQREEERRQQEEAAAANADSDSDSDSSSGSTRSGSGSSGSSSKTSSSGNSDPTAGIPDSDRVAKVLATAKAQLGKPYVYAATGPDSFDCSGFTSYAFKAAGVSLPRVSRAQAGAGKRVSRSDLKPGDLVFYYSPISHVAIYVGNGKIIHSPRPGKTVSYAPVDQMPFNTAARVL</sequence>
<keyword evidence="7" id="KW-0732">Signal</keyword>
<reference evidence="9 10" key="1">
    <citation type="submission" date="2020-07" db="EMBL/GenBank/DDBJ databases">
        <title>Sequencing the genomes of 1000 actinobacteria strains.</title>
        <authorList>
            <person name="Klenk H.-P."/>
        </authorList>
    </citation>
    <scope>NUCLEOTIDE SEQUENCE [LARGE SCALE GENOMIC DNA]</scope>
    <source>
        <strain evidence="9 10">DSM 103164</strain>
    </source>
</reference>
<dbReference type="PANTHER" id="PTHR47053:SF1">
    <property type="entry name" value="MUREIN DD-ENDOPEPTIDASE MEPH-RELATED"/>
    <property type="match status" value="1"/>
</dbReference>
<feature type="region of interest" description="Disordered" evidence="6">
    <location>
        <begin position="199"/>
        <end position="260"/>
    </location>
</feature>
<dbReference type="InterPro" id="IPR000064">
    <property type="entry name" value="NLP_P60_dom"/>
</dbReference>
<evidence type="ECO:0000259" key="8">
    <source>
        <dbReference type="PROSITE" id="PS51935"/>
    </source>
</evidence>
<evidence type="ECO:0000256" key="2">
    <source>
        <dbReference type="ARBA" id="ARBA00022670"/>
    </source>
</evidence>
<evidence type="ECO:0000256" key="1">
    <source>
        <dbReference type="ARBA" id="ARBA00007074"/>
    </source>
</evidence>